<dbReference type="OrthoDB" id="456421at2"/>
<dbReference type="AlphaFoldDB" id="K9WVE0"/>
<dbReference type="RefSeq" id="WP_015207605.1">
    <property type="nucleotide sequence ID" value="NC_019757.1"/>
</dbReference>
<dbReference type="STRING" id="56107.Cylst_2111"/>
<sequence>MSQRRLQITILCEDRQQEVFVRYFLKKRGFTGNIKPIICLQGAGEQLVRDNYPKEVKAYRSKNYLSGMLVVLIDADNGTVENRLRQLNNALIEDSQEPRQPNERIAIFVPKRNIETWVHYLQGETVNETDAYTKFRENEAICKPGVEQLATQCSQGNLDVNTPPSLQAACGELQRLLPLLD</sequence>
<organism evidence="1 2">
    <name type="scientific">Cylindrospermum stagnale PCC 7417</name>
    <dbReference type="NCBI Taxonomy" id="56107"/>
    <lineage>
        <taxon>Bacteria</taxon>
        <taxon>Bacillati</taxon>
        <taxon>Cyanobacteriota</taxon>
        <taxon>Cyanophyceae</taxon>
        <taxon>Nostocales</taxon>
        <taxon>Nostocaceae</taxon>
        <taxon>Cylindrospermum</taxon>
    </lineage>
</organism>
<dbReference type="Proteomes" id="UP000010475">
    <property type="component" value="Chromosome"/>
</dbReference>
<name>K9WVE0_9NOST</name>
<protein>
    <recommendedName>
        <fullName evidence="3">DUF4276 domain-containing protein</fullName>
    </recommendedName>
</protein>
<evidence type="ECO:0008006" key="3">
    <source>
        <dbReference type="Google" id="ProtNLM"/>
    </source>
</evidence>
<reference evidence="1 2" key="1">
    <citation type="submission" date="2012-06" db="EMBL/GenBank/DDBJ databases">
        <title>Finished chromosome of genome of Cylindrospermum stagnale PCC 7417.</title>
        <authorList>
            <consortium name="US DOE Joint Genome Institute"/>
            <person name="Gugger M."/>
            <person name="Coursin T."/>
            <person name="Rippka R."/>
            <person name="Tandeau De Marsac N."/>
            <person name="Huntemann M."/>
            <person name="Wei C.-L."/>
            <person name="Han J."/>
            <person name="Detter J.C."/>
            <person name="Han C."/>
            <person name="Tapia R."/>
            <person name="Chen A."/>
            <person name="Kyrpides N."/>
            <person name="Mavromatis K."/>
            <person name="Markowitz V."/>
            <person name="Szeto E."/>
            <person name="Ivanova N."/>
            <person name="Pagani I."/>
            <person name="Pati A."/>
            <person name="Goodwin L."/>
            <person name="Nordberg H.P."/>
            <person name="Cantor M.N."/>
            <person name="Hua S.X."/>
            <person name="Woyke T."/>
            <person name="Kerfeld C.A."/>
        </authorList>
    </citation>
    <scope>NUCLEOTIDE SEQUENCE [LARGE SCALE GENOMIC DNA]</scope>
    <source>
        <strain evidence="1 2">PCC 7417</strain>
    </source>
</reference>
<evidence type="ECO:0000313" key="2">
    <source>
        <dbReference type="Proteomes" id="UP000010475"/>
    </source>
</evidence>
<accession>K9WVE0</accession>
<dbReference type="eggNOG" id="ENOG5032T51">
    <property type="taxonomic scope" value="Bacteria"/>
</dbReference>
<gene>
    <name evidence="1" type="ORF">Cylst_2111</name>
</gene>
<dbReference type="HOGENOM" id="CLU_1487592_0_0_3"/>
<dbReference type="KEGG" id="csg:Cylst_2111"/>
<dbReference type="EMBL" id="CP003642">
    <property type="protein sequence ID" value="AFZ24350.1"/>
    <property type="molecule type" value="Genomic_DNA"/>
</dbReference>
<evidence type="ECO:0000313" key="1">
    <source>
        <dbReference type="EMBL" id="AFZ24350.1"/>
    </source>
</evidence>
<proteinExistence type="predicted"/>
<keyword evidence="2" id="KW-1185">Reference proteome</keyword>